<proteinExistence type="predicted"/>
<protein>
    <submittedName>
        <fullName evidence="2">Uncharacterized protein</fullName>
    </submittedName>
</protein>
<keyword evidence="3" id="KW-1185">Reference proteome</keyword>
<dbReference type="AlphaFoldDB" id="A0A843U5H2"/>
<dbReference type="Proteomes" id="UP000652761">
    <property type="component" value="Unassembled WGS sequence"/>
</dbReference>
<evidence type="ECO:0000313" key="2">
    <source>
        <dbReference type="EMBL" id="MQL76954.1"/>
    </source>
</evidence>
<feature type="region of interest" description="Disordered" evidence="1">
    <location>
        <begin position="20"/>
        <end position="50"/>
    </location>
</feature>
<evidence type="ECO:0000256" key="1">
    <source>
        <dbReference type="SAM" id="MobiDB-lite"/>
    </source>
</evidence>
<name>A0A843U5H2_COLES</name>
<organism evidence="2 3">
    <name type="scientific">Colocasia esculenta</name>
    <name type="common">Wild taro</name>
    <name type="synonym">Arum esculentum</name>
    <dbReference type="NCBI Taxonomy" id="4460"/>
    <lineage>
        <taxon>Eukaryota</taxon>
        <taxon>Viridiplantae</taxon>
        <taxon>Streptophyta</taxon>
        <taxon>Embryophyta</taxon>
        <taxon>Tracheophyta</taxon>
        <taxon>Spermatophyta</taxon>
        <taxon>Magnoliopsida</taxon>
        <taxon>Liliopsida</taxon>
        <taxon>Araceae</taxon>
        <taxon>Aroideae</taxon>
        <taxon>Colocasieae</taxon>
        <taxon>Colocasia</taxon>
    </lineage>
</organism>
<evidence type="ECO:0000313" key="3">
    <source>
        <dbReference type="Proteomes" id="UP000652761"/>
    </source>
</evidence>
<sequence length="367" mass="40043">MAPTGGEIGGGAALLCPCESDEEHHTYEDGDEQAVDTRSSQVDTSPRFQKVRSTLDQVRSTLVTDSRRQESPYTSRRSLLAAKGGFPDLSPSPEAASHPFKRKDVGIKGNPWREAVVLNLESSYSGCCLSRRAQFRVVVLQVFLESSCSRVFGVAVLLCELYSRKVRQTLASPRGRIEGFPACCFFSKEESEASLFPLRFSIVAKTPYGRPAFSEIRSHGIWIGVSDDGFWQNIMYPRLQAFCTGCYKVGHVLADSNLKARSAKFQHWWLLYVSNPFEILEKLDQPRDANGDAAGVAVDVGRTADTTGVAMAALDGKHGSGDAVTNFAVARELQKPGDCELSAPRAAGISQTPDNDLAKARGGFHGW</sequence>
<gene>
    <name evidence="2" type="ORF">Taro_009357</name>
</gene>
<feature type="compositionally biased region" description="Polar residues" evidence="1">
    <location>
        <begin position="36"/>
        <end position="50"/>
    </location>
</feature>
<reference evidence="2" key="1">
    <citation type="submission" date="2017-07" db="EMBL/GenBank/DDBJ databases">
        <title>Taro Niue Genome Assembly and Annotation.</title>
        <authorList>
            <person name="Atibalentja N."/>
            <person name="Keating K."/>
            <person name="Fields C.J."/>
        </authorList>
    </citation>
    <scope>NUCLEOTIDE SEQUENCE</scope>
    <source>
        <strain evidence="2">Niue_2</strain>
        <tissue evidence="2">Leaf</tissue>
    </source>
</reference>
<dbReference type="EMBL" id="NMUH01000324">
    <property type="protein sequence ID" value="MQL76954.1"/>
    <property type="molecule type" value="Genomic_DNA"/>
</dbReference>
<accession>A0A843U5H2</accession>
<comment type="caution">
    <text evidence="2">The sequence shown here is derived from an EMBL/GenBank/DDBJ whole genome shotgun (WGS) entry which is preliminary data.</text>
</comment>